<evidence type="ECO:0000313" key="4">
    <source>
        <dbReference type="Proteomes" id="UP000305929"/>
    </source>
</evidence>
<dbReference type="Pfam" id="PF04851">
    <property type="entry name" value="ResIII"/>
    <property type="match status" value="1"/>
</dbReference>
<dbReference type="EMBL" id="SZNQ01000003">
    <property type="protein sequence ID" value="TKS96092.1"/>
    <property type="molecule type" value="Genomic_DNA"/>
</dbReference>
<feature type="compositionally biased region" description="Low complexity" evidence="1">
    <location>
        <begin position="496"/>
        <end position="506"/>
    </location>
</feature>
<evidence type="ECO:0000256" key="1">
    <source>
        <dbReference type="SAM" id="MobiDB-lite"/>
    </source>
</evidence>
<dbReference type="InterPro" id="IPR006935">
    <property type="entry name" value="Helicase/UvrB_N"/>
</dbReference>
<accession>A0A4V6AUI0</accession>
<proteinExistence type="predicted"/>
<feature type="region of interest" description="Disordered" evidence="1">
    <location>
        <begin position="477"/>
        <end position="525"/>
    </location>
</feature>
<dbReference type="AlphaFoldDB" id="A0A4V6AUI0"/>
<gene>
    <name evidence="3" type="ORF">E4U91_35480</name>
</gene>
<dbReference type="GO" id="GO:0005524">
    <property type="term" value="F:ATP binding"/>
    <property type="evidence" value="ECO:0007669"/>
    <property type="project" value="InterPro"/>
</dbReference>
<dbReference type="GO" id="GO:0003677">
    <property type="term" value="F:DNA binding"/>
    <property type="evidence" value="ECO:0007669"/>
    <property type="project" value="InterPro"/>
</dbReference>
<protein>
    <recommendedName>
        <fullName evidence="2">Helicase/UvrB N-terminal domain-containing protein</fullName>
    </recommendedName>
</protein>
<dbReference type="GO" id="GO:0005829">
    <property type="term" value="C:cytosol"/>
    <property type="evidence" value="ECO:0007669"/>
    <property type="project" value="TreeGrafter"/>
</dbReference>
<dbReference type="Gene3D" id="3.40.50.300">
    <property type="entry name" value="P-loop containing nucleotide triphosphate hydrolases"/>
    <property type="match status" value="1"/>
</dbReference>
<name>A0A4V6AUI0_STRLS</name>
<dbReference type="Proteomes" id="UP000305929">
    <property type="component" value="Unassembled WGS sequence"/>
</dbReference>
<reference evidence="3 4" key="1">
    <citation type="submission" date="2019-04" db="EMBL/GenBank/DDBJ databases">
        <title>Streptomyces lasaliensis sp. nov., an Actinomycete isolated from soil which produces the polyether antibiotic lasalocid.</title>
        <authorList>
            <person name="Erwin G."/>
            <person name="Haber C."/>
        </authorList>
    </citation>
    <scope>NUCLEOTIDE SEQUENCE [LARGE SCALE GENOMIC DNA]</scope>
    <source>
        <strain evidence="3 4">X-537</strain>
    </source>
</reference>
<dbReference type="PANTHER" id="PTHR47396:SF1">
    <property type="entry name" value="ATP-DEPENDENT HELICASE IRC3-RELATED"/>
    <property type="match status" value="1"/>
</dbReference>
<dbReference type="SUPFAM" id="SSF52540">
    <property type="entry name" value="P-loop containing nucleoside triphosphate hydrolases"/>
    <property type="match status" value="1"/>
</dbReference>
<dbReference type="RefSeq" id="WP_137311200.1">
    <property type="nucleotide sequence ID" value="NZ_SZNQ01000003.1"/>
</dbReference>
<evidence type="ECO:0000259" key="2">
    <source>
        <dbReference type="Pfam" id="PF04851"/>
    </source>
</evidence>
<organism evidence="3 4">
    <name type="scientific">Streptomyces lasalocidi</name>
    <name type="common">Streptomyces lasaliensis</name>
    <dbReference type="NCBI Taxonomy" id="324833"/>
    <lineage>
        <taxon>Bacteria</taxon>
        <taxon>Bacillati</taxon>
        <taxon>Actinomycetota</taxon>
        <taxon>Actinomycetes</taxon>
        <taxon>Kitasatosporales</taxon>
        <taxon>Streptomycetaceae</taxon>
        <taxon>Streptomyces</taxon>
    </lineage>
</organism>
<sequence>MHQVAVEEALAELAAASANFGFLLPLEPLLLLYGAGAEADAHARPDRSLAQSRQFAEVLTAESARLLGPESVDSAAEGPVHRALTELRRSSDPAPGSEGGRDDRSRARRLVRQCFDLGVWYFRLRTGVRDALSFVPSAVWDDAPASSPRRQVAVREPVTDLATWVALLDEYVPVLRRTFDRRTPAETATSASLKARSTLLEAEWRVADLLTEAGWAVRDDSDAPDELPVRGVAMRGPAQPDWAVGSGYVLRVDGQPVGTVAVRSPREDLRAAMVRTREAGTPSTSSAERRMPYIYASDGVRVLFRNGDDPEPRPREVFTFHQPDTVARWLREAATDPQAPTFQGRVRHRLPDLGGDGYPRDSLWSVQYEAVRAFESSLRRGERRAMAQIAVGGGRMVTAVTAAHRLLRYARARRILFLVDRVELENQALATFAAYSGPGDDGRKFTESYRVERLGLDAVPSQGVVVSTVPRLHKALSRGNPASGVRYRPNLPPSPSSSSSPTTAIGPSPPDGVRCSTTSTPRCSA</sequence>
<evidence type="ECO:0000313" key="3">
    <source>
        <dbReference type="EMBL" id="TKS96092.1"/>
    </source>
</evidence>
<feature type="region of interest" description="Disordered" evidence="1">
    <location>
        <begin position="70"/>
        <end position="105"/>
    </location>
</feature>
<feature type="domain" description="Helicase/UvrB N-terminal" evidence="2">
    <location>
        <begin position="364"/>
        <end position="476"/>
    </location>
</feature>
<feature type="compositionally biased region" description="Polar residues" evidence="1">
    <location>
        <begin position="515"/>
        <end position="525"/>
    </location>
</feature>
<keyword evidence="4" id="KW-1185">Reference proteome</keyword>
<feature type="compositionally biased region" description="Basic and acidic residues" evidence="1">
    <location>
        <begin position="79"/>
        <end position="91"/>
    </location>
</feature>
<dbReference type="OrthoDB" id="9776021at2"/>
<dbReference type="PANTHER" id="PTHR47396">
    <property type="entry name" value="TYPE I RESTRICTION ENZYME ECOKI R PROTEIN"/>
    <property type="match status" value="1"/>
</dbReference>
<comment type="caution">
    <text evidence="3">The sequence shown here is derived from an EMBL/GenBank/DDBJ whole genome shotgun (WGS) entry which is preliminary data.</text>
</comment>
<dbReference type="GO" id="GO:0016787">
    <property type="term" value="F:hydrolase activity"/>
    <property type="evidence" value="ECO:0007669"/>
    <property type="project" value="InterPro"/>
</dbReference>
<dbReference type="InterPro" id="IPR027417">
    <property type="entry name" value="P-loop_NTPase"/>
</dbReference>
<dbReference type="InterPro" id="IPR050742">
    <property type="entry name" value="Helicase_Restrict-Modif_Enz"/>
</dbReference>